<evidence type="ECO:0000256" key="3">
    <source>
        <dbReference type="ARBA" id="ARBA00022514"/>
    </source>
</evidence>
<dbReference type="GO" id="GO:0005615">
    <property type="term" value="C:extracellular space"/>
    <property type="evidence" value="ECO:0007669"/>
    <property type="project" value="UniProtKB-KW"/>
</dbReference>
<evidence type="ECO:0000256" key="2">
    <source>
        <dbReference type="ARBA" id="ARBA00022500"/>
    </source>
</evidence>
<feature type="chain" id="PRO_5034284155" evidence="7">
    <location>
        <begin position="23"/>
        <end position="103"/>
    </location>
</feature>
<dbReference type="GO" id="GO:0006954">
    <property type="term" value="P:inflammatory response"/>
    <property type="evidence" value="ECO:0007669"/>
    <property type="project" value="UniProtKB-KW"/>
</dbReference>
<keyword evidence="4" id="KW-0964">Secreted</keyword>
<evidence type="ECO:0000256" key="1">
    <source>
        <dbReference type="ARBA" id="ARBA00004613"/>
    </source>
</evidence>
<comment type="subcellular location">
    <subcellularLocation>
        <location evidence="1">Secreted</location>
    </subcellularLocation>
</comment>
<dbReference type="Gene3D" id="2.40.50.40">
    <property type="match status" value="1"/>
</dbReference>
<proteinExistence type="predicted"/>
<gene>
    <name evidence="9" type="primary">LOC115549335</name>
</gene>
<keyword evidence="2" id="KW-0145">Chemotaxis</keyword>
<evidence type="ECO:0000259" key="8">
    <source>
        <dbReference type="SMART" id="SM00199"/>
    </source>
</evidence>
<feature type="domain" description="Chemokine interleukin-8-like" evidence="8">
    <location>
        <begin position="26"/>
        <end position="85"/>
    </location>
</feature>
<dbReference type="InterPro" id="IPR036048">
    <property type="entry name" value="Interleukin_8-like_sf"/>
</dbReference>
<evidence type="ECO:0000256" key="6">
    <source>
        <dbReference type="ARBA" id="ARBA00023198"/>
    </source>
</evidence>
<evidence type="ECO:0000256" key="5">
    <source>
        <dbReference type="ARBA" id="ARBA00022729"/>
    </source>
</evidence>
<evidence type="ECO:0000313" key="10">
    <source>
        <dbReference type="Proteomes" id="UP000694546"/>
    </source>
</evidence>
<keyword evidence="3" id="KW-0202">Cytokine</keyword>
<evidence type="ECO:0000313" key="9">
    <source>
        <dbReference type="Ensembl" id="ENSGMOP00000053547.1"/>
    </source>
</evidence>
<dbReference type="Ensembl" id="ENSGMOT00000041520.1">
    <property type="protein sequence ID" value="ENSGMOP00000053547.1"/>
    <property type="gene ID" value="ENSGMOG00000032514.1"/>
</dbReference>
<keyword evidence="10" id="KW-1185">Reference proteome</keyword>
<dbReference type="GO" id="GO:0006955">
    <property type="term" value="P:immune response"/>
    <property type="evidence" value="ECO:0007669"/>
    <property type="project" value="InterPro"/>
</dbReference>
<evidence type="ECO:0000256" key="4">
    <source>
        <dbReference type="ARBA" id="ARBA00022525"/>
    </source>
</evidence>
<keyword evidence="6" id="KW-0395">Inflammatory response</keyword>
<dbReference type="OMA" id="NVRICAN"/>
<dbReference type="CDD" id="cd00272">
    <property type="entry name" value="Chemokine_CC"/>
    <property type="match status" value="1"/>
</dbReference>
<dbReference type="SMART" id="SM00199">
    <property type="entry name" value="SCY"/>
    <property type="match status" value="1"/>
</dbReference>
<dbReference type="Proteomes" id="UP000694546">
    <property type="component" value="Chromosome 8"/>
</dbReference>
<reference evidence="9" key="2">
    <citation type="submission" date="2025-09" db="UniProtKB">
        <authorList>
            <consortium name="Ensembl"/>
        </authorList>
    </citation>
    <scope>IDENTIFICATION</scope>
</reference>
<evidence type="ECO:0000256" key="7">
    <source>
        <dbReference type="SAM" id="SignalP"/>
    </source>
</evidence>
<dbReference type="PANTHER" id="PTHR12015">
    <property type="entry name" value="SMALL INDUCIBLE CYTOKINE A"/>
    <property type="match status" value="1"/>
</dbReference>
<dbReference type="Pfam" id="PF00048">
    <property type="entry name" value="IL8"/>
    <property type="match status" value="1"/>
</dbReference>
<dbReference type="AlphaFoldDB" id="A0A8C5C117"/>
<reference evidence="9" key="1">
    <citation type="submission" date="2025-08" db="UniProtKB">
        <authorList>
            <consortium name="Ensembl"/>
        </authorList>
    </citation>
    <scope>IDENTIFICATION</scope>
</reference>
<dbReference type="PANTHER" id="PTHR12015:SF111">
    <property type="entry name" value="C-C MOTIF CHEMOKINE 17"/>
    <property type="match status" value="1"/>
</dbReference>
<dbReference type="InterPro" id="IPR039809">
    <property type="entry name" value="Chemokine_b/g/d"/>
</dbReference>
<dbReference type="GO" id="GO:0008009">
    <property type="term" value="F:chemokine activity"/>
    <property type="evidence" value="ECO:0007669"/>
    <property type="project" value="InterPro"/>
</dbReference>
<protein>
    <submittedName>
        <fullName evidence="9">C-C motif chemokine 2-like</fullName>
    </submittedName>
</protein>
<accession>A0A8C5C117</accession>
<dbReference type="SUPFAM" id="SSF54117">
    <property type="entry name" value="Interleukin 8-like chemokines"/>
    <property type="match status" value="1"/>
</dbReference>
<organism evidence="9 10">
    <name type="scientific">Gadus morhua</name>
    <name type="common">Atlantic cod</name>
    <dbReference type="NCBI Taxonomy" id="8049"/>
    <lineage>
        <taxon>Eukaryota</taxon>
        <taxon>Metazoa</taxon>
        <taxon>Chordata</taxon>
        <taxon>Craniata</taxon>
        <taxon>Vertebrata</taxon>
        <taxon>Euteleostomi</taxon>
        <taxon>Actinopterygii</taxon>
        <taxon>Neopterygii</taxon>
        <taxon>Teleostei</taxon>
        <taxon>Neoteleostei</taxon>
        <taxon>Acanthomorphata</taxon>
        <taxon>Zeiogadaria</taxon>
        <taxon>Gadariae</taxon>
        <taxon>Gadiformes</taxon>
        <taxon>Gadoidei</taxon>
        <taxon>Gadidae</taxon>
        <taxon>Gadus</taxon>
    </lineage>
</organism>
<dbReference type="GeneTree" id="ENSGT00990000203766"/>
<name>A0A8C5C117_GADMO</name>
<sequence>MSKCILLVPLLIAVYMACSVSAQGGVAHCCLKIKGTKVTLGKLRSYHVQERPSCHLPAVVFTTVRNKRICAEPNQPWTNKSMAYLDEKENRRRPHFLSKNSIL</sequence>
<dbReference type="InterPro" id="IPR001811">
    <property type="entry name" value="Chemokine_IL8-like_dom"/>
</dbReference>
<feature type="signal peptide" evidence="7">
    <location>
        <begin position="1"/>
        <end position="22"/>
    </location>
</feature>
<keyword evidence="5 7" id="KW-0732">Signal</keyword>